<dbReference type="Proteomes" id="UP001291623">
    <property type="component" value="Unassembled WGS sequence"/>
</dbReference>
<gene>
    <name evidence="1" type="ORF">RND71_016050</name>
</gene>
<accession>A0AAE1S7S3</accession>
<evidence type="ECO:0000313" key="2">
    <source>
        <dbReference type="Proteomes" id="UP001291623"/>
    </source>
</evidence>
<reference evidence="1" key="1">
    <citation type="submission" date="2023-12" db="EMBL/GenBank/DDBJ databases">
        <title>Genome assembly of Anisodus tanguticus.</title>
        <authorList>
            <person name="Wang Y.-J."/>
        </authorList>
    </citation>
    <scope>NUCLEOTIDE SEQUENCE</scope>
    <source>
        <strain evidence="1">KB-2021</strain>
        <tissue evidence="1">Leaf</tissue>
    </source>
</reference>
<sequence>MASVAAMNDVSSSPQEVGVLRELGYILPLFLTSTNSYHIRHSAASRMDIRTSARLRHHNFGAKKSTGHS</sequence>
<protein>
    <submittedName>
        <fullName evidence="1">Uncharacterized protein</fullName>
    </submittedName>
</protein>
<comment type="caution">
    <text evidence="1">The sequence shown here is derived from an EMBL/GenBank/DDBJ whole genome shotgun (WGS) entry which is preliminary data.</text>
</comment>
<keyword evidence="2" id="KW-1185">Reference proteome</keyword>
<proteinExistence type="predicted"/>
<name>A0AAE1S7S3_9SOLA</name>
<dbReference type="AlphaFoldDB" id="A0AAE1S7S3"/>
<dbReference type="EMBL" id="JAVYJV010000008">
    <property type="protein sequence ID" value="KAK4364692.1"/>
    <property type="molecule type" value="Genomic_DNA"/>
</dbReference>
<organism evidence="1 2">
    <name type="scientific">Anisodus tanguticus</name>
    <dbReference type="NCBI Taxonomy" id="243964"/>
    <lineage>
        <taxon>Eukaryota</taxon>
        <taxon>Viridiplantae</taxon>
        <taxon>Streptophyta</taxon>
        <taxon>Embryophyta</taxon>
        <taxon>Tracheophyta</taxon>
        <taxon>Spermatophyta</taxon>
        <taxon>Magnoliopsida</taxon>
        <taxon>eudicotyledons</taxon>
        <taxon>Gunneridae</taxon>
        <taxon>Pentapetalae</taxon>
        <taxon>asterids</taxon>
        <taxon>lamiids</taxon>
        <taxon>Solanales</taxon>
        <taxon>Solanaceae</taxon>
        <taxon>Solanoideae</taxon>
        <taxon>Hyoscyameae</taxon>
        <taxon>Anisodus</taxon>
    </lineage>
</organism>
<evidence type="ECO:0000313" key="1">
    <source>
        <dbReference type="EMBL" id="KAK4364692.1"/>
    </source>
</evidence>